<keyword evidence="1" id="KW-1133">Transmembrane helix</keyword>
<dbReference type="EMBL" id="FOME01000001">
    <property type="protein sequence ID" value="SFC36326.1"/>
    <property type="molecule type" value="Genomic_DNA"/>
</dbReference>
<reference evidence="4 5" key="2">
    <citation type="submission" date="2016-10" db="EMBL/GenBank/DDBJ databases">
        <authorList>
            <person name="Varghese N."/>
            <person name="Submissions S."/>
        </authorList>
    </citation>
    <scope>NUCLEOTIDE SEQUENCE [LARGE SCALE GENOMIC DNA]</scope>
    <source>
        <strain evidence="5">ATCC 20501</strain>
        <strain evidence="3 4">CGMCC 4.3529</strain>
    </source>
</reference>
<dbReference type="RefSeq" id="WP_093345671.1">
    <property type="nucleotide sequence ID" value="NZ_FNVB01000004.1"/>
</dbReference>
<accession>A0A1I1IJ98</accession>
<evidence type="ECO:0000313" key="5">
    <source>
        <dbReference type="Proteomes" id="UP000236729"/>
    </source>
</evidence>
<accession>A0A1H6CDE9</accession>
<dbReference type="Proteomes" id="UP000236729">
    <property type="component" value="Unassembled WGS sequence"/>
</dbReference>
<keyword evidence="1" id="KW-0472">Membrane</keyword>
<sequence>MSEAESVSLDLLDRRTVRARARNIMIAAVLVAAAFGGVVGLFAGGQGFAIAAAIVAVPLLLLALVESRKTLSLRDGQVIARALGTRVVSLREADRLELFITDVRGARTVNLLVGGPPKGKAISVSLAMYAGTGGRELGIYALRRLADTLAGNADTRALVLSQLIVEQLRAEARGDAAPQRPLYVLASAAPQGRVAQRLNPDAVSRFVAELGR</sequence>
<dbReference type="EMBL" id="FNVB01000004">
    <property type="protein sequence ID" value="SEG70928.1"/>
    <property type="molecule type" value="Genomic_DNA"/>
</dbReference>
<proteinExistence type="predicted"/>
<dbReference type="Proteomes" id="UP000199690">
    <property type="component" value="Unassembled WGS sequence"/>
</dbReference>
<feature type="transmembrane region" description="Helical" evidence="1">
    <location>
        <begin position="24"/>
        <end position="42"/>
    </location>
</feature>
<name>A0A1H6CDE9_9PSEU</name>
<feature type="transmembrane region" description="Helical" evidence="1">
    <location>
        <begin position="48"/>
        <end position="65"/>
    </location>
</feature>
<evidence type="ECO:0000313" key="4">
    <source>
        <dbReference type="Proteomes" id="UP000199690"/>
    </source>
</evidence>
<evidence type="ECO:0000256" key="1">
    <source>
        <dbReference type="SAM" id="Phobius"/>
    </source>
</evidence>
<gene>
    <name evidence="2" type="ORF">SAMN02982929_03334</name>
    <name evidence="3" type="ORF">SAMN05216506_101576</name>
</gene>
<reference evidence="2" key="1">
    <citation type="submission" date="2016-10" db="EMBL/GenBank/DDBJ databases">
        <authorList>
            <person name="de Groot N.N."/>
        </authorList>
    </citation>
    <scope>NUCLEOTIDE SEQUENCE [LARGE SCALE GENOMIC DNA]</scope>
    <source>
        <strain evidence="2">ATCC 20501</strain>
    </source>
</reference>
<dbReference type="AlphaFoldDB" id="A0A1H6CDE9"/>
<evidence type="ECO:0000313" key="3">
    <source>
        <dbReference type="EMBL" id="SFC36326.1"/>
    </source>
</evidence>
<keyword evidence="1" id="KW-0812">Transmembrane</keyword>
<evidence type="ECO:0000313" key="2">
    <source>
        <dbReference type="EMBL" id="SEG70928.1"/>
    </source>
</evidence>
<keyword evidence="4" id="KW-1185">Reference proteome</keyword>
<protein>
    <submittedName>
        <fullName evidence="2">Uncharacterized protein</fullName>
    </submittedName>
</protein>
<organism evidence="2 5">
    <name type="scientific">Saccharopolyspora kobensis</name>
    <dbReference type="NCBI Taxonomy" id="146035"/>
    <lineage>
        <taxon>Bacteria</taxon>
        <taxon>Bacillati</taxon>
        <taxon>Actinomycetota</taxon>
        <taxon>Actinomycetes</taxon>
        <taxon>Pseudonocardiales</taxon>
        <taxon>Pseudonocardiaceae</taxon>
        <taxon>Saccharopolyspora</taxon>
    </lineage>
</organism>